<dbReference type="AlphaFoldDB" id="A0A284RX71"/>
<proteinExistence type="predicted"/>
<dbReference type="Proteomes" id="UP000219338">
    <property type="component" value="Unassembled WGS sequence"/>
</dbReference>
<sequence length="141" mass="15951">MRRREQNELREDNTAAVTMAMTIRTQAAMRRMHHFVDVKPTPCLVSPINSRIPNRAEPNHALKNKFGGSPAETIARSGNFWLAVLMSKFQSICFGQFNIVDDVPGSMSINLWIKRRKRHTFSIGIKISGPYRRGAGDLPNT</sequence>
<dbReference type="EMBL" id="FUEG01000019">
    <property type="protein sequence ID" value="SJL13348.1"/>
    <property type="molecule type" value="Genomic_DNA"/>
</dbReference>
<accession>A0A284RX71</accession>
<protein>
    <submittedName>
        <fullName evidence="1">Uncharacterized protein</fullName>
    </submittedName>
</protein>
<evidence type="ECO:0000313" key="1">
    <source>
        <dbReference type="EMBL" id="SJL13348.1"/>
    </source>
</evidence>
<keyword evidence="2" id="KW-1185">Reference proteome</keyword>
<organism evidence="1 2">
    <name type="scientific">Armillaria ostoyae</name>
    <name type="common">Armillaria root rot fungus</name>
    <dbReference type="NCBI Taxonomy" id="47428"/>
    <lineage>
        <taxon>Eukaryota</taxon>
        <taxon>Fungi</taxon>
        <taxon>Dikarya</taxon>
        <taxon>Basidiomycota</taxon>
        <taxon>Agaricomycotina</taxon>
        <taxon>Agaricomycetes</taxon>
        <taxon>Agaricomycetidae</taxon>
        <taxon>Agaricales</taxon>
        <taxon>Marasmiineae</taxon>
        <taxon>Physalacriaceae</taxon>
        <taxon>Armillaria</taxon>
    </lineage>
</organism>
<evidence type="ECO:0000313" key="2">
    <source>
        <dbReference type="Proteomes" id="UP000219338"/>
    </source>
</evidence>
<name>A0A284RX71_ARMOS</name>
<reference evidence="2" key="1">
    <citation type="journal article" date="2017" name="Nat. Ecol. Evol.">
        <title>Genome expansion and lineage-specific genetic innovations in the forest pathogenic fungi Armillaria.</title>
        <authorList>
            <person name="Sipos G."/>
            <person name="Prasanna A.N."/>
            <person name="Walter M.C."/>
            <person name="O'Connor E."/>
            <person name="Balint B."/>
            <person name="Krizsan K."/>
            <person name="Kiss B."/>
            <person name="Hess J."/>
            <person name="Varga T."/>
            <person name="Slot J."/>
            <person name="Riley R."/>
            <person name="Boka B."/>
            <person name="Rigling D."/>
            <person name="Barry K."/>
            <person name="Lee J."/>
            <person name="Mihaltcheva S."/>
            <person name="LaButti K."/>
            <person name="Lipzen A."/>
            <person name="Waldron R."/>
            <person name="Moloney N.M."/>
            <person name="Sperisen C."/>
            <person name="Kredics L."/>
            <person name="Vagvoelgyi C."/>
            <person name="Patrignani A."/>
            <person name="Fitzpatrick D."/>
            <person name="Nagy I."/>
            <person name="Doyle S."/>
            <person name="Anderson J.B."/>
            <person name="Grigoriev I.V."/>
            <person name="Gueldener U."/>
            <person name="Muensterkoetter M."/>
            <person name="Nagy L.G."/>
        </authorList>
    </citation>
    <scope>NUCLEOTIDE SEQUENCE [LARGE SCALE GENOMIC DNA]</scope>
    <source>
        <strain evidence="2">C18/9</strain>
    </source>
</reference>
<gene>
    <name evidence="1" type="ORF">ARMOST_16790</name>
</gene>